<evidence type="ECO:0000256" key="1">
    <source>
        <dbReference type="SAM" id="MobiDB-lite"/>
    </source>
</evidence>
<protein>
    <submittedName>
        <fullName evidence="2">Uncharacterized protein</fullName>
    </submittedName>
</protein>
<dbReference type="Proteomes" id="UP001168821">
    <property type="component" value="Unassembled WGS sequence"/>
</dbReference>
<comment type="caution">
    <text evidence="2">The sequence shown here is derived from an EMBL/GenBank/DDBJ whole genome shotgun (WGS) entry which is preliminary data.</text>
</comment>
<feature type="compositionally biased region" description="Polar residues" evidence="1">
    <location>
        <begin position="73"/>
        <end position="84"/>
    </location>
</feature>
<dbReference type="AlphaFoldDB" id="A0AA38M9W3"/>
<name>A0AA38M9W3_9CUCU</name>
<feature type="compositionally biased region" description="Basic and acidic residues" evidence="1">
    <location>
        <begin position="63"/>
        <end position="72"/>
    </location>
</feature>
<reference evidence="2" key="1">
    <citation type="journal article" date="2023" name="G3 (Bethesda)">
        <title>Whole genome assemblies of Zophobas morio and Tenebrio molitor.</title>
        <authorList>
            <person name="Kaur S."/>
            <person name="Stinson S.A."/>
            <person name="diCenzo G.C."/>
        </authorList>
    </citation>
    <scope>NUCLEOTIDE SEQUENCE</scope>
    <source>
        <strain evidence="2">QUZm001</strain>
    </source>
</reference>
<gene>
    <name evidence="2" type="ORF">Zmor_020344</name>
</gene>
<sequence length="94" mass="10555">MIFLTVLFNQLRSGGEKFVLRKIRRLSTWGTSTGEMIFQWVSGAAATEVNTIPTITAKISKLSDKSRNKMDTNPDQDSPLTSLGTLRILGKRRR</sequence>
<keyword evidence="3" id="KW-1185">Reference proteome</keyword>
<evidence type="ECO:0000313" key="3">
    <source>
        <dbReference type="Proteomes" id="UP001168821"/>
    </source>
</evidence>
<evidence type="ECO:0000313" key="2">
    <source>
        <dbReference type="EMBL" id="KAJ3648549.1"/>
    </source>
</evidence>
<feature type="region of interest" description="Disordered" evidence="1">
    <location>
        <begin position="63"/>
        <end position="94"/>
    </location>
</feature>
<dbReference type="EMBL" id="JALNTZ010000006">
    <property type="protein sequence ID" value="KAJ3648549.1"/>
    <property type="molecule type" value="Genomic_DNA"/>
</dbReference>
<proteinExistence type="predicted"/>
<accession>A0AA38M9W3</accession>
<organism evidence="2 3">
    <name type="scientific">Zophobas morio</name>
    <dbReference type="NCBI Taxonomy" id="2755281"/>
    <lineage>
        <taxon>Eukaryota</taxon>
        <taxon>Metazoa</taxon>
        <taxon>Ecdysozoa</taxon>
        <taxon>Arthropoda</taxon>
        <taxon>Hexapoda</taxon>
        <taxon>Insecta</taxon>
        <taxon>Pterygota</taxon>
        <taxon>Neoptera</taxon>
        <taxon>Endopterygota</taxon>
        <taxon>Coleoptera</taxon>
        <taxon>Polyphaga</taxon>
        <taxon>Cucujiformia</taxon>
        <taxon>Tenebrionidae</taxon>
        <taxon>Zophobas</taxon>
    </lineage>
</organism>